<name>A0ABU7SMS9_9ACTN</name>
<sequence>MTIPTDAVALDGSWISPSQTVAYLQRHGWTIRGGRDGLYLRLAPPTIGRSVVVPLDAGHADFRNLLTDAVAAVGDISGLDYERMLTRLDVGIGDLVRFRKEMPTPHGTIPWSSGQSLIASSTRLLEAAAKAQREKAQYFGNKHWTSAKAYMNSVRMGQTEVGSYVVTALTPVGDIAGVDVPLPGFGEALTGREVTRTLVSSLEATREATDQFNRTSSSAVFDEAVQYGVSYELTQALSRLVSNSDGAEVGVEWRDWSENASGPTYVQFEPSDVTALESASVRFARTEPPVGVTTLGTVTLLDRPRPGAAGVIRLNVIEGSQAKKLRVRLPEELYDLAIQAFREGLAMRLSGRQEKEGRLYWLYDPQGIDLVEVPSAVALEPDERDSDDDDLDQPLF</sequence>
<dbReference type="EMBL" id="JAZGQL010000030">
    <property type="protein sequence ID" value="MEE6311024.1"/>
    <property type="molecule type" value="Genomic_DNA"/>
</dbReference>
<evidence type="ECO:0000313" key="2">
    <source>
        <dbReference type="Proteomes" id="UP001339911"/>
    </source>
</evidence>
<gene>
    <name evidence="1" type="ORF">V1634_29720</name>
</gene>
<keyword evidence="2" id="KW-1185">Reference proteome</keyword>
<protein>
    <submittedName>
        <fullName evidence="1">Uncharacterized protein</fullName>
    </submittedName>
</protein>
<proteinExistence type="predicted"/>
<reference evidence="1 2" key="1">
    <citation type="submission" date="2024-01" db="EMBL/GenBank/DDBJ databases">
        <title>Genome insights into Plantactinospora veratri sp. nov.</title>
        <authorList>
            <person name="Wang L."/>
        </authorList>
    </citation>
    <scope>NUCLEOTIDE SEQUENCE [LARGE SCALE GENOMIC DNA]</scope>
    <source>
        <strain evidence="1 2">NEAU-FHS4</strain>
    </source>
</reference>
<dbReference type="Proteomes" id="UP001339911">
    <property type="component" value="Unassembled WGS sequence"/>
</dbReference>
<comment type="caution">
    <text evidence="1">The sequence shown here is derived from an EMBL/GenBank/DDBJ whole genome shotgun (WGS) entry which is preliminary data.</text>
</comment>
<accession>A0ABU7SMS9</accession>
<dbReference type="RefSeq" id="WP_331211041.1">
    <property type="nucleotide sequence ID" value="NZ_JAZGQL010000030.1"/>
</dbReference>
<evidence type="ECO:0000313" key="1">
    <source>
        <dbReference type="EMBL" id="MEE6311024.1"/>
    </source>
</evidence>
<organism evidence="1 2">
    <name type="scientific">Plantactinospora veratri</name>
    <dbReference type="NCBI Taxonomy" id="1436122"/>
    <lineage>
        <taxon>Bacteria</taxon>
        <taxon>Bacillati</taxon>
        <taxon>Actinomycetota</taxon>
        <taxon>Actinomycetes</taxon>
        <taxon>Micromonosporales</taxon>
        <taxon>Micromonosporaceae</taxon>
        <taxon>Plantactinospora</taxon>
    </lineage>
</organism>